<organism evidence="15 16">
    <name type="scientific">Vibrio halioticoli NBRC 102217</name>
    <dbReference type="NCBI Taxonomy" id="1219072"/>
    <lineage>
        <taxon>Bacteria</taxon>
        <taxon>Pseudomonadati</taxon>
        <taxon>Pseudomonadota</taxon>
        <taxon>Gammaproteobacteria</taxon>
        <taxon>Vibrionales</taxon>
        <taxon>Vibrionaceae</taxon>
        <taxon>Vibrio</taxon>
    </lineage>
</organism>
<proteinExistence type="inferred from homology"/>
<dbReference type="FunFam" id="3.40.50.1980:FF:000006">
    <property type="entry name" value="Zinc ABC transporter substrate-binding protein ZnuA"/>
    <property type="match status" value="1"/>
</dbReference>
<keyword evidence="5" id="KW-0479">Metal-binding</keyword>
<evidence type="ECO:0000256" key="14">
    <source>
        <dbReference type="SAM" id="SignalP"/>
    </source>
</evidence>
<comment type="similarity">
    <text evidence="2 13">Belongs to the bacterial solute-binding protein 9 family.</text>
</comment>
<evidence type="ECO:0000256" key="8">
    <source>
        <dbReference type="ARBA" id="ARBA00022833"/>
    </source>
</evidence>
<dbReference type="Gene3D" id="3.40.50.1980">
    <property type="entry name" value="Nitrogenase molybdenum iron protein domain"/>
    <property type="match status" value="2"/>
</dbReference>
<dbReference type="RefSeq" id="WP_023403473.1">
    <property type="nucleotide sequence ID" value="NZ_BAUJ01000014.1"/>
</dbReference>
<dbReference type="GO" id="GO:0042597">
    <property type="term" value="C:periplasmic space"/>
    <property type="evidence" value="ECO:0007669"/>
    <property type="project" value="UniProtKB-SubCell"/>
</dbReference>
<keyword evidence="6 14" id="KW-0732">Signal</keyword>
<feature type="chain" id="PRO_5004732966" description="High-affinity zinc uptake system protein ZnuA" evidence="14">
    <location>
        <begin position="20"/>
        <end position="296"/>
    </location>
</feature>
<dbReference type="InterPro" id="IPR006127">
    <property type="entry name" value="ZnuA-like"/>
</dbReference>
<dbReference type="OrthoDB" id="7346865at2"/>
<keyword evidence="4 13" id="KW-0813">Transport</keyword>
<dbReference type="PRINTS" id="PR00691">
    <property type="entry name" value="ADHESINB"/>
</dbReference>
<dbReference type="InterPro" id="IPR050492">
    <property type="entry name" value="Bact_metal-bind_prot9"/>
</dbReference>
<dbReference type="eggNOG" id="COG4531">
    <property type="taxonomic scope" value="Bacteria"/>
</dbReference>
<reference evidence="15 16" key="1">
    <citation type="submission" date="2013-10" db="EMBL/GenBank/DDBJ databases">
        <authorList>
            <person name="Ichikawa N."/>
            <person name="Kimura A."/>
            <person name="Ohji S."/>
            <person name="Hosoyama A."/>
            <person name="Fujita N."/>
        </authorList>
    </citation>
    <scope>NUCLEOTIDE SEQUENCE [LARGE SCALE GENOMIC DNA]</scope>
    <source>
        <strain evidence="15 16">NBRC 102217</strain>
    </source>
</reference>
<dbReference type="PANTHER" id="PTHR42953">
    <property type="entry name" value="HIGH-AFFINITY ZINC UPTAKE SYSTEM PROTEIN ZNUA-RELATED"/>
    <property type="match status" value="1"/>
</dbReference>
<dbReference type="GO" id="GO:0006829">
    <property type="term" value="P:zinc ion transport"/>
    <property type="evidence" value="ECO:0007669"/>
    <property type="project" value="UniProtKB-KW"/>
</dbReference>
<accession>V5FGU3</accession>
<evidence type="ECO:0000256" key="13">
    <source>
        <dbReference type="RuleBase" id="RU003512"/>
    </source>
</evidence>
<evidence type="ECO:0000256" key="5">
    <source>
        <dbReference type="ARBA" id="ARBA00022723"/>
    </source>
</evidence>
<dbReference type="EMBL" id="BAUJ01000014">
    <property type="protein sequence ID" value="GAD89101.1"/>
    <property type="molecule type" value="Genomic_DNA"/>
</dbReference>
<evidence type="ECO:0000256" key="12">
    <source>
        <dbReference type="ARBA" id="ARBA00045516"/>
    </source>
</evidence>
<evidence type="ECO:0000313" key="15">
    <source>
        <dbReference type="EMBL" id="GAD89101.1"/>
    </source>
</evidence>
<keyword evidence="9" id="KW-0864">Zinc transport</keyword>
<reference evidence="15 16" key="2">
    <citation type="submission" date="2013-11" db="EMBL/GenBank/DDBJ databases">
        <title>Whole genome shotgun sequence of Vibrio halioticoli NBRC 102217.</title>
        <authorList>
            <person name="Isaki S."/>
            <person name="Kimura A."/>
            <person name="Ohji S."/>
            <person name="Hosoyama A."/>
            <person name="Fujita N."/>
            <person name="Hashimoto M."/>
            <person name="Hosoyama Y."/>
            <person name="Yamazoe A."/>
        </authorList>
    </citation>
    <scope>NUCLEOTIDE SEQUENCE [LARGE SCALE GENOMIC DNA]</scope>
    <source>
        <strain evidence="15 16">NBRC 102217</strain>
    </source>
</reference>
<evidence type="ECO:0000256" key="2">
    <source>
        <dbReference type="ARBA" id="ARBA00011028"/>
    </source>
</evidence>
<keyword evidence="16" id="KW-1185">Reference proteome</keyword>
<dbReference type="GO" id="GO:0007155">
    <property type="term" value="P:cell adhesion"/>
    <property type="evidence" value="ECO:0007669"/>
    <property type="project" value="InterPro"/>
</dbReference>
<evidence type="ECO:0000256" key="3">
    <source>
        <dbReference type="ARBA" id="ARBA00015915"/>
    </source>
</evidence>
<dbReference type="CDD" id="cd01019">
    <property type="entry name" value="ZnuA"/>
    <property type="match status" value="1"/>
</dbReference>
<dbReference type="InterPro" id="IPR006128">
    <property type="entry name" value="Lipoprotein_PsaA-like"/>
</dbReference>
<dbReference type="Pfam" id="PF01297">
    <property type="entry name" value="ZnuA"/>
    <property type="match status" value="1"/>
</dbReference>
<comment type="function">
    <text evidence="12">Part of the ATP-binding cassette (ABC) transport system ZnuABC involved in zinc import. Binds zinc with high affinity and specificity and delivers it to the membrane permease for translocation into the cytoplasm.</text>
</comment>
<protein>
    <recommendedName>
        <fullName evidence="3">High-affinity zinc uptake system protein ZnuA</fullName>
    </recommendedName>
</protein>
<sequence length="296" mass="32922">MKRILLCLLSFAFINNAQAIEVVSSIKPIHLITQEITTNIGTSSALLGTAMSPHDYSLRPSDVKKLRNADLVIWFGPDLESFMTAVVKDQSNTLTISTISGLDLRHFAEGHEHHHDHGSHAGHHHGNTDPHFWLGPKHVAVVAKAIANKLSEMDPQNAARYAVNLDNFLNNLQLTTSEISTKLKSVKGHGYYVFHDGYGYFEDYFGLNHLGHFTVSPERKPGAKTLIEIKTRLAKGDVYCVFSEPQYTPAVIETVTRGSHVNSGELDPLATDVEERPGAYFTFLKQLSQQFETCLK</sequence>
<dbReference type="SUPFAM" id="SSF53807">
    <property type="entry name" value="Helical backbone' metal receptor"/>
    <property type="match status" value="1"/>
</dbReference>
<keyword evidence="10" id="KW-0406">Ion transport</keyword>
<dbReference type="NCBIfam" id="NF007091">
    <property type="entry name" value="PRK09545.1"/>
    <property type="match status" value="1"/>
</dbReference>
<dbReference type="PANTHER" id="PTHR42953:SF3">
    <property type="entry name" value="HIGH-AFFINITY ZINC UPTAKE SYSTEM PROTEIN ZNUA"/>
    <property type="match status" value="1"/>
</dbReference>
<gene>
    <name evidence="15" type="primary">znuA</name>
    <name evidence="15" type="ORF">VHA01S_014_01260</name>
</gene>
<keyword evidence="8" id="KW-0862">Zinc</keyword>
<comment type="subcellular location">
    <subcellularLocation>
        <location evidence="1">Periplasm</location>
    </subcellularLocation>
</comment>
<evidence type="ECO:0000256" key="1">
    <source>
        <dbReference type="ARBA" id="ARBA00004418"/>
    </source>
</evidence>
<keyword evidence="7" id="KW-0574">Periplasm</keyword>
<comment type="caution">
    <text evidence="15">The sequence shown here is derived from an EMBL/GenBank/DDBJ whole genome shotgun (WGS) entry which is preliminary data.</text>
</comment>
<dbReference type="InterPro" id="IPR006129">
    <property type="entry name" value="AdhesinB"/>
</dbReference>
<evidence type="ECO:0000256" key="4">
    <source>
        <dbReference type="ARBA" id="ARBA00022448"/>
    </source>
</evidence>
<dbReference type="AlphaFoldDB" id="V5FGU3"/>
<evidence type="ECO:0000256" key="10">
    <source>
        <dbReference type="ARBA" id="ARBA00023065"/>
    </source>
</evidence>
<feature type="signal peptide" evidence="14">
    <location>
        <begin position="1"/>
        <end position="19"/>
    </location>
</feature>
<evidence type="ECO:0000256" key="9">
    <source>
        <dbReference type="ARBA" id="ARBA00022906"/>
    </source>
</evidence>
<evidence type="ECO:0000256" key="6">
    <source>
        <dbReference type="ARBA" id="ARBA00022729"/>
    </source>
</evidence>
<dbReference type="GO" id="GO:0046872">
    <property type="term" value="F:metal ion binding"/>
    <property type="evidence" value="ECO:0007669"/>
    <property type="project" value="UniProtKB-KW"/>
</dbReference>
<keyword evidence="11" id="KW-1015">Disulfide bond</keyword>
<dbReference type="InterPro" id="IPR035520">
    <property type="entry name" value="ZnuA"/>
</dbReference>
<evidence type="ECO:0000313" key="16">
    <source>
        <dbReference type="Proteomes" id="UP000017800"/>
    </source>
</evidence>
<evidence type="ECO:0000256" key="11">
    <source>
        <dbReference type="ARBA" id="ARBA00023157"/>
    </source>
</evidence>
<name>V5FGU3_9VIBR</name>
<evidence type="ECO:0000256" key="7">
    <source>
        <dbReference type="ARBA" id="ARBA00022764"/>
    </source>
</evidence>
<dbReference type="PRINTS" id="PR00690">
    <property type="entry name" value="ADHESNFAMILY"/>
</dbReference>
<dbReference type="Proteomes" id="UP000017800">
    <property type="component" value="Unassembled WGS sequence"/>
</dbReference>